<comment type="subcellular location">
    <subcellularLocation>
        <location evidence="8">Endomembrane system</location>
        <topology evidence="8">Single-pass membrane protein</topology>
    </subcellularLocation>
</comment>
<feature type="compositionally biased region" description="Low complexity" evidence="9">
    <location>
        <begin position="1"/>
        <end position="29"/>
    </location>
</feature>
<keyword evidence="4" id="KW-0653">Protein transport</keyword>
<sequence length="85" mass="8719">MVTQSSGAIAARSGSGERGAPPSGTGLRSRAGRSGGARGSRSAMSYGQMDDSATGIMIQPVYVVAMSVLFIFFVAILHVIAKLRS</sequence>
<proteinExistence type="inferred from homology"/>
<keyword evidence="3 10" id="KW-0812">Transmembrane</keyword>
<keyword evidence="2" id="KW-0813">Transport</keyword>
<evidence type="ECO:0000256" key="9">
    <source>
        <dbReference type="SAM" id="MobiDB-lite"/>
    </source>
</evidence>
<comment type="similarity">
    <text evidence="1">Belongs to the SEC61-beta family.</text>
</comment>
<evidence type="ECO:0000313" key="11">
    <source>
        <dbReference type="EMBL" id="KAF5841899.1"/>
    </source>
</evidence>
<evidence type="ECO:0000256" key="5">
    <source>
        <dbReference type="ARBA" id="ARBA00022989"/>
    </source>
</evidence>
<evidence type="ECO:0000256" key="6">
    <source>
        <dbReference type="ARBA" id="ARBA00023010"/>
    </source>
</evidence>
<accession>A0ABQ7H4W4</accession>
<evidence type="ECO:0000256" key="3">
    <source>
        <dbReference type="ARBA" id="ARBA00022692"/>
    </source>
</evidence>
<protein>
    <recommendedName>
        <fullName evidence="13">Protein transport protein Sec61 subunit beta</fullName>
    </recommendedName>
</protein>
<evidence type="ECO:0000256" key="8">
    <source>
        <dbReference type="ARBA" id="ARBA00037847"/>
    </source>
</evidence>
<name>A0ABQ7H4W4_DUNSA</name>
<evidence type="ECO:0000256" key="10">
    <source>
        <dbReference type="SAM" id="Phobius"/>
    </source>
</evidence>
<dbReference type="Pfam" id="PF03911">
    <property type="entry name" value="Sec61_beta"/>
    <property type="match status" value="1"/>
</dbReference>
<evidence type="ECO:0000313" key="12">
    <source>
        <dbReference type="Proteomes" id="UP000815325"/>
    </source>
</evidence>
<evidence type="ECO:0008006" key="13">
    <source>
        <dbReference type="Google" id="ProtNLM"/>
    </source>
</evidence>
<comment type="caution">
    <text evidence="11">The sequence shown here is derived from an EMBL/GenBank/DDBJ whole genome shotgun (WGS) entry which is preliminary data.</text>
</comment>
<evidence type="ECO:0000256" key="2">
    <source>
        <dbReference type="ARBA" id="ARBA00022448"/>
    </source>
</evidence>
<evidence type="ECO:0000256" key="7">
    <source>
        <dbReference type="ARBA" id="ARBA00023136"/>
    </source>
</evidence>
<keyword evidence="5 10" id="KW-1133">Transmembrane helix</keyword>
<keyword evidence="6" id="KW-0811">Translocation</keyword>
<organism evidence="11 12">
    <name type="scientific">Dunaliella salina</name>
    <name type="common">Green alga</name>
    <name type="synonym">Protococcus salinus</name>
    <dbReference type="NCBI Taxonomy" id="3046"/>
    <lineage>
        <taxon>Eukaryota</taxon>
        <taxon>Viridiplantae</taxon>
        <taxon>Chlorophyta</taxon>
        <taxon>core chlorophytes</taxon>
        <taxon>Chlorophyceae</taxon>
        <taxon>CS clade</taxon>
        <taxon>Chlamydomonadales</taxon>
        <taxon>Dunaliellaceae</taxon>
        <taxon>Dunaliella</taxon>
    </lineage>
</organism>
<dbReference type="EMBL" id="MU069473">
    <property type="protein sequence ID" value="KAF5841899.1"/>
    <property type="molecule type" value="Genomic_DNA"/>
</dbReference>
<keyword evidence="7 10" id="KW-0472">Membrane</keyword>
<dbReference type="InterPro" id="IPR016482">
    <property type="entry name" value="SecG/Sec61-beta/Sbh"/>
</dbReference>
<dbReference type="Proteomes" id="UP000815325">
    <property type="component" value="Unassembled WGS sequence"/>
</dbReference>
<evidence type="ECO:0000256" key="1">
    <source>
        <dbReference type="ARBA" id="ARBA00006103"/>
    </source>
</evidence>
<gene>
    <name evidence="11" type="ORF">DUNSADRAFT_10336</name>
</gene>
<feature type="transmembrane region" description="Helical" evidence="10">
    <location>
        <begin position="61"/>
        <end position="81"/>
    </location>
</feature>
<evidence type="ECO:0000256" key="4">
    <source>
        <dbReference type="ARBA" id="ARBA00022927"/>
    </source>
</evidence>
<keyword evidence="12" id="KW-1185">Reference proteome</keyword>
<reference evidence="11" key="1">
    <citation type="submission" date="2017-08" db="EMBL/GenBank/DDBJ databases">
        <authorList>
            <person name="Polle J.E."/>
            <person name="Barry K."/>
            <person name="Cushman J."/>
            <person name="Schmutz J."/>
            <person name="Tran D."/>
            <person name="Hathwaick L.T."/>
            <person name="Yim W.C."/>
            <person name="Jenkins J."/>
            <person name="Mckie-Krisberg Z.M."/>
            <person name="Prochnik S."/>
            <person name="Lindquist E."/>
            <person name="Dockter R.B."/>
            <person name="Adam C."/>
            <person name="Molina H."/>
            <person name="Bunkerborg J."/>
            <person name="Jin E."/>
            <person name="Buchheim M."/>
            <person name="Magnuson J."/>
        </authorList>
    </citation>
    <scope>NUCLEOTIDE SEQUENCE</scope>
    <source>
        <strain evidence="11">CCAP 19/18</strain>
    </source>
</reference>
<feature type="region of interest" description="Disordered" evidence="9">
    <location>
        <begin position="1"/>
        <end position="46"/>
    </location>
</feature>